<sequence length="278" mass="29869">MLFWGTAARAEAVPGERVERTRAVTVTGNPAHPLPALRVAHGTATLILFPAPIQKKTLTFDESRIRVLDAGERSVIVQAVTDLQEGERSELGVFFADGRVPVRAAFVLTTDPVEVDKQIDVRRPEPLSAACPDEAQAREPRPEDFVLLGYMDKEGIPASPFKDAEDAAQGLSSAEGVSYRGKGWGMLAVVITNSPTQPPWTPREATLTGALGLPLRARLVVDAQGAIAPDHKARVLAVVDTPKLLAGAVFTLELSGEDGRRLKIPDVRFPKAGMEGMQ</sequence>
<gene>
    <name evidence="1" type="ORF">SAMN05443639_102711</name>
</gene>
<dbReference type="AlphaFoldDB" id="A0A1I0DWY3"/>
<accession>A0A1I0DWY3</accession>
<dbReference type="Pfam" id="PF09544">
    <property type="entry name" value="DUF2381"/>
    <property type="match status" value="1"/>
</dbReference>
<evidence type="ECO:0000313" key="1">
    <source>
        <dbReference type="EMBL" id="SET36534.1"/>
    </source>
</evidence>
<keyword evidence="2" id="KW-1185">Reference proteome</keyword>
<protein>
    <submittedName>
        <fullName evidence="1">Myxococcus xanthus paralogous family TIGR02268</fullName>
    </submittedName>
</protein>
<dbReference type="EMBL" id="FOIJ01000002">
    <property type="protein sequence ID" value="SET36534.1"/>
    <property type="molecule type" value="Genomic_DNA"/>
</dbReference>
<name>A0A1I0DWY3_9BACT</name>
<dbReference type="InterPro" id="IPR011754">
    <property type="entry name" value="Mxa_paralog_2268"/>
</dbReference>
<dbReference type="NCBIfam" id="TIGR02268">
    <property type="entry name" value="Myxococcus xanthus paralogous family TIGR02268"/>
    <property type="match status" value="1"/>
</dbReference>
<dbReference type="Proteomes" id="UP000199181">
    <property type="component" value="Unassembled WGS sequence"/>
</dbReference>
<reference evidence="2" key="1">
    <citation type="submission" date="2016-10" db="EMBL/GenBank/DDBJ databases">
        <authorList>
            <person name="Varghese N."/>
            <person name="Submissions S."/>
        </authorList>
    </citation>
    <scope>NUCLEOTIDE SEQUENCE [LARGE SCALE GENOMIC DNA]</scope>
    <source>
        <strain evidence="2">DSM 16858</strain>
    </source>
</reference>
<evidence type="ECO:0000313" key="2">
    <source>
        <dbReference type="Proteomes" id="UP000199181"/>
    </source>
</evidence>
<proteinExistence type="predicted"/>
<organism evidence="1 2">
    <name type="scientific">Stigmatella erecta</name>
    <dbReference type="NCBI Taxonomy" id="83460"/>
    <lineage>
        <taxon>Bacteria</taxon>
        <taxon>Pseudomonadati</taxon>
        <taxon>Myxococcota</taxon>
        <taxon>Myxococcia</taxon>
        <taxon>Myxococcales</taxon>
        <taxon>Cystobacterineae</taxon>
        <taxon>Archangiaceae</taxon>
        <taxon>Stigmatella</taxon>
    </lineage>
</organism>